<evidence type="ECO:0000313" key="4">
    <source>
        <dbReference type="Proteomes" id="UP001157017"/>
    </source>
</evidence>
<proteinExistence type="predicted"/>
<evidence type="ECO:0000313" key="3">
    <source>
        <dbReference type="EMBL" id="GMA88446.1"/>
    </source>
</evidence>
<gene>
    <name evidence="3" type="ORF">GCM10025868_36960</name>
</gene>
<accession>A0ABQ6JP46</accession>
<keyword evidence="1" id="KW-0472">Membrane</keyword>
<keyword evidence="1" id="KW-0812">Transmembrane</keyword>
<feature type="transmembrane region" description="Helical" evidence="1">
    <location>
        <begin position="136"/>
        <end position="160"/>
    </location>
</feature>
<dbReference type="Pfam" id="PF25231">
    <property type="entry name" value="DUF7847"/>
    <property type="match status" value="1"/>
</dbReference>
<dbReference type="Proteomes" id="UP001157017">
    <property type="component" value="Unassembled WGS sequence"/>
</dbReference>
<organism evidence="3 4">
    <name type="scientific">Angustibacter aerolatus</name>
    <dbReference type="NCBI Taxonomy" id="1162965"/>
    <lineage>
        <taxon>Bacteria</taxon>
        <taxon>Bacillati</taxon>
        <taxon>Actinomycetota</taxon>
        <taxon>Actinomycetes</taxon>
        <taxon>Kineosporiales</taxon>
        <taxon>Kineosporiaceae</taxon>
    </lineage>
</organism>
<keyword evidence="1" id="KW-1133">Transmembrane helix</keyword>
<feature type="transmembrane region" description="Helical" evidence="1">
    <location>
        <begin position="109"/>
        <end position="130"/>
    </location>
</feature>
<feature type="domain" description="DUF7847" evidence="2">
    <location>
        <begin position="2"/>
        <end position="275"/>
    </location>
</feature>
<protein>
    <recommendedName>
        <fullName evidence="2">DUF7847 domain-containing protein</fullName>
    </recommendedName>
</protein>
<evidence type="ECO:0000256" key="1">
    <source>
        <dbReference type="SAM" id="Phobius"/>
    </source>
</evidence>
<comment type="caution">
    <text evidence="3">The sequence shown here is derived from an EMBL/GenBank/DDBJ whole genome shotgun (WGS) entry which is preliminary data.</text>
</comment>
<name>A0ABQ6JP46_9ACTN</name>
<reference evidence="4" key="1">
    <citation type="journal article" date="2019" name="Int. J. Syst. Evol. Microbiol.">
        <title>The Global Catalogue of Microorganisms (GCM) 10K type strain sequencing project: providing services to taxonomists for standard genome sequencing and annotation.</title>
        <authorList>
            <consortium name="The Broad Institute Genomics Platform"/>
            <consortium name="The Broad Institute Genome Sequencing Center for Infectious Disease"/>
            <person name="Wu L."/>
            <person name="Ma J."/>
        </authorList>
    </citation>
    <scope>NUCLEOTIDE SEQUENCE [LARGE SCALE GENOMIC DNA]</scope>
    <source>
        <strain evidence="4">NBRC 108730</strain>
    </source>
</reference>
<feature type="transmembrane region" description="Helical" evidence="1">
    <location>
        <begin position="57"/>
        <end position="88"/>
    </location>
</feature>
<feature type="transmembrane region" description="Helical" evidence="1">
    <location>
        <begin position="201"/>
        <end position="234"/>
    </location>
</feature>
<dbReference type="EMBL" id="BSUZ01000001">
    <property type="protein sequence ID" value="GMA88446.1"/>
    <property type="molecule type" value="Genomic_DNA"/>
</dbReference>
<dbReference type="InterPro" id="IPR057169">
    <property type="entry name" value="DUF7847"/>
</dbReference>
<feature type="transmembrane region" description="Helical" evidence="1">
    <location>
        <begin position="254"/>
        <end position="276"/>
    </location>
</feature>
<keyword evidence="4" id="KW-1185">Reference proteome</keyword>
<evidence type="ECO:0000259" key="2">
    <source>
        <dbReference type="Pfam" id="PF25231"/>
    </source>
</evidence>
<sequence length="299" mass="30640">MQTMRQNPRVLFGLSGVVMAAVFLLSTVLQVLGLPQLVGALPGDETASVDDVQVAGLIGGGTLAFVVPLLLQGLATIVLTAVLILAVSDAVVGRKPSVGEVVRRMLPRVWAVIGVSLLSGFVLLALYAVVALPAVLLFVAGSTVGGVVAVLVGLLVLVLLGPFLWVRLAFAGPALLLENIGVWASLRRSWRLSVGSWWRCFGILLLTAIIAGAVGGLVTAPFAVIGSVLGAVSATNADVSLSTSQVIGTVLQNLGSVVATTITAPFSAAVVALLYIDLRMRREGLDVALARAAAEAPPS</sequence>